<dbReference type="AlphaFoldDB" id="A0AAV9XFT8"/>
<dbReference type="EMBL" id="JAVHJO010000004">
    <property type="protein sequence ID" value="KAK6540778.1"/>
    <property type="molecule type" value="Genomic_DNA"/>
</dbReference>
<reference evidence="3 4" key="1">
    <citation type="submission" date="2019-10" db="EMBL/GenBank/DDBJ databases">
        <authorList>
            <person name="Palmer J.M."/>
        </authorList>
    </citation>
    <scope>NUCLEOTIDE SEQUENCE [LARGE SCALE GENOMIC DNA]</scope>
    <source>
        <strain evidence="3 4">TWF694</strain>
    </source>
</reference>
<dbReference type="InterPro" id="IPR054293">
    <property type="entry name" value="DUF7029"/>
</dbReference>
<evidence type="ECO:0000256" key="1">
    <source>
        <dbReference type="SAM" id="SignalP"/>
    </source>
</evidence>
<keyword evidence="4" id="KW-1185">Reference proteome</keyword>
<evidence type="ECO:0000313" key="3">
    <source>
        <dbReference type="EMBL" id="KAK6540778.1"/>
    </source>
</evidence>
<accession>A0AAV9XFT8</accession>
<proteinExistence type="predicted"/>
<sequence length="567" mass="61833">MVSSKLISLAITSGFLVLQTHAAAIRNNIEPASTGNERKSVLMKPLRHDELFPNLQKRSDDHSKLNLQHEVKMTYMGINSQQQAYVAEMKIEKSHPDHPLILLEDFDHLTQDISCTDNKLSLKFNSQEMMDHAIKTWNWVNDRDYFYLITHHHHKGCGPDEERAPYKIVAVEEHRDSLTTILTKEKTTWKEAAQKYEIKFETVEHPDRVEKRESPSLATRIHQLLGCDGILAALLPHCVGKEIAEAIPKLAPEVIKGIEDILRKAQGRVQTSFGYHKGQKGVRKPIYSTKGMKGNPDGFQYGADITCVGCYISGNFGIALFIKGDPGAAANVGMELTPHLEGQLAFELAGKISYVKDFNAIDILVAKALDTLVGQPEAPVVSGIIKLAPEVLNGPGFTIGGSASANLTAGFSFNTGASKIVAGLGGQGATALGQWSDKDVQVKKILEVGSASATFEITPYYRIGFGLGIELMSGVKVLGGYKFGAWAGLKASANYAVTGVYSSRGNICKNNPKSTTAKKINSVFKVEAGYKVINSIPTNTLLRKLTANPSSSFTPLYTHPFKDTCDA</sequence>
<comment type="caution">
    <text evidence="3">The sequence shown here is derived from an EMBL/GenBank/DDBJ whole genome shotgun (WGS) entry which is preliminary data.</text>
</comment>
<dbReference type="Proteomes" id="UP001365542">
    <property type="component" value="Unassembled WGS sequence"/>
</dbReference>
<gene>
    <name evidence="3" type="ORF">TWF694_008168</name>
</gene>
<feature type="domain" description="DUF7029" evidence="2">
    <location>
        <begin position="95"/>
        <end position="197"/>
    </location>
</feature>
<name>A0AAV9XFT8_9PEZI</name>
<dbReference type="Pfam" id="PF22974">
    <property type="entry name" value="DUF7029"/>
    <property type="match status" value="1"/>
</dbReference>
<protein>
    <recommendedName>
        <fullName evidence="2">DUF7029 domain-containing protein</fullName>
    </recommendedName>
</protein>
<keyword evidence="1" id="KW-0732">Signal</keyword>
<evidence type="ECO:0000313" key="4">
    <source>
        <dbReference type="Proteomes" id="UP001365542"/>
    </source>
</evidence>
<evidence type="ECO:0000259" key="2">
    <source>
        <dbReference type="Pfam" id="PF22974"/>
    </source>
</evidence>
<organism evidence="3 4">
    <name type="scientific">Orbilia ellipsospora</name>
    <dbReference type="NCBI Taxonomy" id="2528407"/>
    <lineage>
        <taxon>Eukaryota</taxon>
        <taxon>Fungi</taxon>
        <taxon>Dikarya</taxon>
        <taxon>Ascomycota</taxon>
        <taxon>Pezizomycotina</taxon>
        <taxon>Orbiliomycetes</taxon>
        <taxon>Orbiliales</taxon>
        <taxon>Orbiliaceae</taxon>
        <taxon>Orbilia</taxon>
    </lineage>
</organism>
<feature type="chain" id="PRO_5043900467" description="DUF7029 domain-containing protein" evidence="1">
    <location>
        <begin position="23"/>
        <end position="567"/>
    </location>
</feature>
<feature type="signal peptide" evidence="1">
    <location>
        <begin position="1"/>
        <end position="22"/>
    </location>
</feature>